<gene>
    <name evidence="2" type="ORF">MYMAC_004811</name>
</gene>
<organism evidence="2 3">
    <name type="scientific">Corallococcus macrosporus DSM 14697</name>
    <dbReference type="NCBI Taxonomy" id="1189310"/>
    <lineage>
        <taxon>Bacteria</taxon>
        <taxon>Pseudomonadati</taxon>
        <taxon>Myxococcota</taxon>
        <taxon>Myxococcia</taxon>
        <taxon>Myxococcales</taxon>
        <taxon>Cystobacterineae</taxon>
        <taxon>Myxococcaceae</taxon>
        <taxon>Corallococcus</taxon>
    </lineage>
</organism>
<evidence type="ECO:0000256" key="1">
    <source>
        <dbReference type="SAM" id="SignalP"/>
    </source>
</evidence>
<dbReference type="EMBL" id="CP022203">
    <property type="protein sequence ID" value="ATB49170.1"/>
    <property type="molecule type" value="Genomic_DNA"/>
</dbReference>
<sequence>MNILFGKAALSAATMALGGLTLAPADALAMEEHCEEETHTLAASGYTPTEYTLNNGVTWAPAYSVAPWSGWSVIPGTTYINYRTDSSGYDQTWARYRTTFDVPEVPNGWSLDWHRLTVEYNADNAAQGFIDGGNNFSSHQIAEDVSYFQGAPNVYEQRFLLDFGPHTLEFNVFNFSGPTGLDFKVSYRRRICVPCIGPGRLDCPPL</sequence>
<keyword evidence="1" id="KW-0732">Signal</keyword>
<accession>A0A250JZV2</accession>
<evidence type="ECO:0000313" key="3">
    <source>
        <dbReference type="Proteomes" id="UP000217343"/>
    </source>
</evidence>
<proteinExistence type="predicted"/>
<evidence type="ECO:0000313" key="2">
    <source>
        <dbReference type="EMBL" id="ATB49170.1"/>
    </source>
</evidence>
<name>A0A250JZV2_9BACT</name>
<feature type="signal peptide" evidence="1">
    <location>
        <begin position="1"/>
        <end position="29"/>
    </location>
</feature>
<keyword evidence="3" id="KW-1185">Reference proteome</keyword>
<dbReference type="Proteomes" id="UP000217343">
    <property type="component" value="Chromosome"/>
</dbReference>
<dbReference type="KEGG" id="mmas:MYMAC_004811"/>
<feature type="chain" id="PRO_5012896946" description="Secreted protein" evidence="1">
    <location>
        <begin position="30"/>
        <end position="206"/>
    </location>
</feature>
<dbReference type="RefSeq" id="WP_013941482.1">
    <property type="nucleotide sequence ID" value="NZ_CP022203.1"/>
</dbReference>
<protein>
    <recommendedName>
        <fullName evidence="4">Secreted protein</fullName>
    </recommendedName>
</protein>
<reference evidence="2 3" key="1">
    <citation type="submission" date="2017-06" db="EMBL/GenBank/DDBJ databases">
        <title>Sequencing and comparative analysis of myxobacterial genomes.</title>
        <authorList>
            <person name="Rupp O."/>
            <person name="Goesmann A."/>
            <person name="Sogaard-Andersen L."/>
        </authorList>
    </citation>
    <scope>NUCLEOTIDE SEQUENCE [LARGE SCALE GENOMIC DNA]</scope>
    <source>
        <strain evidence="2 3">DSM 14697</strain>
    </source>
</reference>
<evidence type="ECO:0008006" key="4">
    <source>
        <dbReference type="Google" id="ProtNLM"/>
    </source>
</evidence>
<dbReference type="AlphaFoldDB" id="A0A250JZV2"/>